<evidence type="ECO:0000256" key="3">
    <source>
        <dbReference type="PIRSR" id="PIRSR603782-1"/>
    </source>
</evidence>
<keyword evidence="5" id="KW-0472">Membrane</keyword>
<dbReference type="Gene3D" id="3.40.30.10">
    <property type="entry name" value="Glutaredoxin"/>
    <property type="match status" value="1"/>
</dbReference>
<feature type="domain" description="Thioredoxin" evidence="6">
    <location>
        <begin position="417"/>
        <end position="586"/>
    </location>
</feature>
<evidence type="ECO:0000256" key="4">
    <source>
        <dbReference type="PIRSR" id="PIRSR603782-2"/>
    </source>
</evidence>
<keyword evidence="4" id="KW-1015">Disulfide bond</keyword>
<feature type="binding site" evidence="3">
    <location>
        <position position="459"/>
    </location>
    <ligand>
        <name>Cu cation</name>
        <dbReference type="ChEBI" id="CHEBI:23378"/>
    </ligand>
</feature>
<reference evidence="7 8" key="1">
    <citation type="submission" date="2015-01" db="EMBL/GenBank/DDBJ databases">
        <title>Draft genome of the acidophilic iron oxidizer Ferrimicrobium acidiphilum strain T23.</title>
        <authorList>
            <person name="Poehlein A."/>
            <person name="Eisen S."/>
            <person name="Schloemann M."/>
            <person name="Johnson B.D."/>
            <person name="Daniel R."/>
            <person name="Muehling M."/>
        </authorList>
    </citation>
    <scope>NUCLEOTIDE SEQUENCE [LARGE SCALE GENOMIC DNA]</scope>
    <source>
        <strain evidence="7 8">T23</strain>
    </source>
</reference>
<feature type="transmembrane region" description="Helical" evidence="5">
    <location>
        <begin position="133"/>
        <end position="152"/>
    </location>
</feature>
<dbReference type="RefSeq" id="WP_035390338.1">
    <property type="nucleotide sequence ID" value="NZ_JQKF01000023.1"/>
</dbReference>
<feature type="transmembrane region" description="Helical" evidence="5">
    <location>
        <begin position="22"/>
        <end position="43"/>
    </location>
</feature>
<dbReference type="AlphaFoldDB" id="A0A0D8FT96"/>
<dbReference type="InterPro" id="IPR003782">
    <property type="entry name" value="SCO1/SenC"/>
</dbReference>
<feature type="transmembrane region" description="Helical" evidence="5">
    <location>
        <begin position="223"/>
        <end position="241"/>
    </location>
</feature>
<organism evidence="7 8">
    <name type="scientific">Ferrimicrobium acidiphilum DSM 19497</name>
    <dbReference type="NCBI Taxonomy" id="1121877"/>
    <lineage>
        <taxon>Bacteria</taxon>
        <taxon>Bacillati</taxon>
        <taxon>Actinomycetota</taxon>
        <taxon>Acidimicrobiia</taxon>
        <taxon>Acidimicrobiales</taxon>
        <taxon>Acidimicrobiaceae</taxon>
        <taxon>Ferrimicrobium</taxon>
    </lineage>
</organism>
<comment type="caution">
    <text evidence="7">The sequence shown here is derived from an EMBL/GenBank/DDBJ whole genome shotgun (WGS) entry which is preliminary data.</text>
</comment>
<dbReference type="CDD" id="cd02968">
    <property type="entry name" value="SCO"/>
    <property type="match status" value="1"/>
</dbReference>
<evidence type="ECO:0000259" key="6">
    <source>
        <dbReference type="PROSITE" id="PS51352"/>
    </source>
</evidence>
<evidence type="ECO:0000256" key="1">
    <source>
        <dbReference type="ARBA" id="ARBA00010996"/>
    </source>
</evidence>
<feature type="transmembrane region" description="Helical" evidence="5">
    <location>
        <begin position="380"/>
        <end position="400"/>
    </location>
</feature>
<accession>A0A0D8FT96</accession>
<keyword evidence="3" id="KW-0479">Metal-binding</keyword>
<keyword evidence="5" id="KW-1133">Transmembrane helix</keyword>
<dbReference type="InterPro" id="IPR036249">
    <property type="entry name" value="Thioredoxin-like_sf"/>
</dbReference>
<dbReference type="OrthoDB" id="9790194at2"/>
<feature type="transmembrane region" description="Helical" evidence="5">
    <location>
        <begin position="189"/>
        <end position="211"/>
    </location>
</feature>
<keyword evidence="5" id="KW-0812">Transmembrane</keyword>
<comment type="similarity">
    <text evidence="1">Belongs to the SCO1/2 family.</text>
</comment>
<dbReference type="GO" id="GO:0046872">
    <property type="term" value="F:metal ion binding"/>
    <property type="evidence" value="ECO:0007669"/>
    <property type="project" value="UniProtKB-KW"/>
</dbReference>
<evidence type="ECO:0000313" key="8">
    <source>
        <dbReference type="Proteomes" id="UP000032336"/>
    </source>
</evidence>
<dbReference type="EMBL" id="JXUW01000018">
    <property type="protein sequence ID" value="KJE76336.1"/>
    <property type="molecule type" value="Genomic_DNA"/>
</dbReference>
<feature type="transmembrane region" description="Helical" evidence="5">
    <location>
        <begin position="345"/>
        <end position="368"/>
    </location>
</feature>
<feature type="transmembrane region" description="Helical" evidence="5">
    <location>
        <begin position="161"/>
        <end position="177"/>
    </location>
</feature>
<dbReference type="Pfam" id="PF02630">
    <property type="entry name" value="SCO1-SenC"/>
    <property type="match status" value="1"/>
</dbReference>
<evidence type="ECO:0000313" key="7">
    <source>
        <dbReference type="EMBL" id="KJE76336.1"/>
    </source>
</evidence>
<dbReference type="InterPro" id="IPR013766">
    <property type="entry name" value="Thioredoxin_domain"/>
</dbReference>
<keyword evidence="8" id="KW-1185">Reference proteome</keyword>
<protein>
    <submittedName>
        <fullName evidence="7">AhpC/TSA family protein</fullName>
    </submittedName>
</protein>
<keyword evidence="2 3" id="KW-0186">Copper</keyword>
<dbReference type="GeneID" id="78373068"/>
<feature type="disulfide bond" description="Redox-active" evidence="4">
    <location>
        <begin position="455"/>
        <end position="459"/>
    </location>
</feature>
<dbReference type="STRING" id="1121877.FEAC_19460"/>
<evidence type="ECO:0000256" key="5">
    <source>
        <dbReference type="SAM" id="Phobius"/>
    </source>
</evidence>
<gene>
    <name evidence="7" type="ORF">FEAC_19460</name>
</gene>
<dbReference type="eggNOG" id="COG1999">
    <property type="taxonomic scope" value="Bacteria"/>
</dbReference>
<name>A0A0D8FT96_9ACTN</name>
<proteinExistence type="inferred from homology"/>
<dbReference type="Proteomes" id="UP000032336">
    <property type="component" value="Unassembled WGS sequence"/>
</dbReference>
<sequence>MPGMGNAGLGSFGLAAPFYHRVALEALVLAVVALVLIAARFLLYGTAFRGSQALAVRGGDDAGSVTRVQEPRARAVLRYGFGALWILDGLLQLQSSIPSSMISQVVKPSQVGQPHWLVELMQWGTNAWFRHPIWAASGVIWLQIALGLWLILGREGWFSRLGYLVAAGWGLFVWVFGEAMGQTFGHGGSWLFGSPGGVLFYVAAALILLAPYGWWQREKLPRWVLTGVGVMLIAFGIQEALPGRGFWSFRIFDMVKSMAAVPQPSFIASSLRGFEHLLGAHGEVVANALTVVVLLVVGASFLLRRGLRVTVPIFVVFSVLVWWFVQDFGFLGGAGTDPNSMIPELVLVIAMVMGLSYDEAIADAPVHIWPNTLAQAGRLFGVWVVILAAMGAVPLGFAAVNTSYSIEAALASSGAPFQIDRPAAPFRLLDQSGTPVSSSQFRGKTLIITFLDPVCTDTCPLIASELRAADEQLTPAQRANTDVIAVASNPVFHSVRAVHIFTDREGMSSLPNWYFLTSPSLKSLAAVWQNYGVGISVPQNGVMIVHPDLVYIVNSAGVERWMIPSNPSTTSGVQLSFASLVDSLVKGVQ</sequence>
<feature type="transmembrane region" description="Helical" evidence="5">
    <location>
        <begin position="284"/>
        <end position="302"/>
    </location>
</feature>
<feature type="transmembrane region" description="Helical" evidence="5">
    <location>
        <begin position="309"/>
        <end position="325"/>
    </location>
</feature>
<feature type="transmembrane region" description="Helical" evidence="5">
    <location>
        <begin position="76"/>
        <end position="93"/>
    </location>
</feature>
<evidence type="ECO:0000256" key="2">
    <source>
        <dbReference type="ARBA" id="ARBA00023008"/>
    </source>
</evidence>
<feature type="binding site" evidence="3">
    <location>
        <position position="455"/>
    </location>
    <ligand>
        <name>Cu cation</name>
        <dbReference type="ChEBI" id="CHEBI:23378"/>
    </ligand>
</feature>
<dbReference type="PROSITE" id="PS51352">
    <property type="entry name" value="THIOREDOXIN_2"/>
    <property type="match status" value="1"/>
</dbReference>
<dbReference type="SUPFAM" id="SSF52833">
    <property type="entry name" value="Thioredoxin-like"/>
    <property type="match status" value="1"/>
</dbReference>